<keyword evidence="4" id="KW-1185">Reference proteome</keyword>
<protein>
    <recommendedName>
        <fullName evidence="5">GEgh 16 protein</fullName>
    </recommendedName>
</protein>
<evidence type="ECO:0008006" key="5">
    <source>
        <dbReference type="Google" id="ProtNLM"/>
    </source>
</evidence>
<dbReference type="InterPro" id="IPR021476">
    <property type="entry name" value="Egh16-like"/>
</dbReference>
<accession>A0ABR1QP97</accession>
<proteinExistence type="predicted"/>
<evidence type="ECO:0000256" key="2">
    <source>
        <dbReference type="SAM" id="SignalP"/>
    </source>
</evidence>
<dbReference type="RefSeq" id="XP_066703867.1">
    <property type="nucleotide sequence ID" value="XM_066838803.1"/>
</dbReference>
<feature type="chain" id="PRO_5045797367" description="GEgh 16 protein" evidence="2">
    <location>
        <begin position="19"/>
        <end position="342"/>
    </location>
</feature>
<dbReference type="EMBL" id="JAQQWE010000002">
    <property type="protein sequence ID" value="KAK7961756.1"/>
    <property type="molecule type" value="Genomic_DNA"/>
</dbReference>
<name>A0ABR1QP97_9PEZI</name>
<dbReference type="Pfam" id="PF11327">
    <property type="entry name" value="Egh16-like"/>
    <property type="match status" value="1"/>
</dbReference>
<evidence type="ECO:0000313" key="3">
    <source>
        <dbReference type="EMBL" id="KAK7961756.1"/>
    </source>
</evidence>
<feature type="compositionally biased region" description="Low complexity" evidence="1">
    <location>
        <begin position="282"/>
        <end position="292"/>
    </location>
</feature>
<sequence>MSSFKVLSLAALVAVAQAHSQLLKIQGKAGSPASVGLGVDPNIARNCTTINPCQQDSTIIRDAEIKQNIVNECGRNEIIGNIDIGENTENAIAAGAVTEAGPGEKLTVTLHQVNADGAGPYACDLIEQGNTGIITQNLTVQNNVPGANGFSQEKFKDFEMTVIMPQKFDCTGASTGNICTVRCRNNAQAGPFGGCFPVKQANKQAQTNNAKTIPTKSNIAAVSAQLAVDQKDFADAVAANQNAGTPEAKKADEAVKAMLAPVSSGTFPTQTVPVELGPAATAPANNNNNGNNGNFGGNRGGNNGGFGGNRGGNNGGFGGFPGANRNNKQQKRDILRALRMGN</sequence>
<evidence type="ECO:0000313" key="4">
    <source>
        <dbReference type="Proteomes" id="UP001391051"/>
    </source>
</evidence>
<dbReference type="PANTHER" id="PTHR34618:SF3">
    <property type="entry name" value="GEGH 16 PROTEIN"/>
    <property type="match status" value="1"/>
</dbReference>
<dbReference type="PANTHER" id="PTHR34618">
    <property type="entry name" value="SURFACE PROTEIN MAS1, PUTATIVE-RELATED"/>
    <property type="match status" value="1"/>
</dbReference>
<gene>
    <name evidence="3" type="ORF">PG986_002581</name>
</gene>
<evidence type="ECO:0000256" key="1">
    <source>
        <dbReference type="SAM" id="MobiDB-lite"/>
    </source>
</evidence>
<keyword evidence="2" id="KW-0732">Signal</keyword>
<feature type="compositionally biased region" description="Gly residues" evidence="1">
    <location>
        <begin position="293"/>
        <end position="321"/>
    </location>
</feature>
<dbReference type="GeneID" id="92071865"/>
<comment type="caution">
    <text evidence="3">The sequence shown here is derived from an EMBL/GenBank/DDBJ whole genome shotgun (WGS) entry which is preliminary data.</text>
</comment>
<feature type="signal peptide" evidence="2">
    <location>
        <begin position="1"/>
        <end position="18"/>
    </location>
</feature>
<feature type="region of interest" description="Disordered" evidence="1">
    <location>
        <begin position="280"/>
        <end position="342"/>
    </location>
</feature>
<dbReference type="Proteomes" id="UP001391051">
    <property type="component" value="Unassembled WGS sequence"/>
</dbReference>
<organism evidence="3 4">
    <name type="scientific">Apiospora aurea</name>
    <dbReference type="NCBI Taxonomy" id="335848"/>
    <lineage>
        <taxon>Eukaryota</taxon>
        <taxon>Fungi</taxon>
        <taxon>Dikarya</taxon>
        <taxon>Ascomycota</taxon>
        <taxon>Pezizomycotina</taxon>
        <taxon>Sordariomycetes</taxon>
        <taxon>Xylariomycetidae</taxon>
        <taxon>Amphisphaeriales</taxon>
        <taxon>Apiosporaceae</taxon>
        <taxon>Apiospora</taxon>
    </lineage>
</organism>
<reference evidence="3 4" key="1">
    <citation type="submission" date="2023-01" db="EMBL/GenBank/DDBJ databases">
        <title>Analysis of 21 Apiospora genomes using comparative genomics revels a genus with tremendous synthesis potential of carbohydrate active enzymes and secondary metabolites.</title>
        <authorList>
            <person name="Sorensen T."/>
        </authorList>
    </citation>
    <scope>NUCLEOTIDE SEQUENCE [LARGE SCALE GENOMIC DNA]</scope>
    <source>
        <strain evidence="3 4">CBS 24483</strain>
    </source>
</reference>